<evidence type="ECO:0000313" key="2">
    <source>
        <dbReference type="EMBL" id="KZS03758.1"/>
    </source>
</evidence>
<feature type="signal peptide" evidence="1">
    <location>
        <begin position="1"/>
        <end position="19"/>
    </location>
</feature>
<accession>A0A164L3C6</accession>
<sequence>MTKLFDPAFLLLLRVNTRSVTWWRCKTFGEEQQPLSFQQAYHITFSERKPKDGRTWKRKMDRLDTGKCNWSGISQILGHRISAAISWGLEKGGKKMGMDNHRRQYDKKQAQGTRWPLKLNSNRHPPSIGKTGMMIDSGCMGTRGLRDIINGGMTNSTTPSSGRLEGQHRCGTLTRVPRDNWQPNSRM</sequence>
<protein>
    <submittedName>
        <fullName evidence="2">Uncharacterized protein</fullName>
    </submittedName>
</protein>
<evidence type="ECO:0000313" key="3">
    <source>
        <dbReference type="Proteomes" id="UP000076858"/>
    </source>
</evidence>
<dbReference type="AlphaFoldDB" id="A0A164L3C6"/>
<gene>
    <name evidence="2" type="ORF">APZ42_033435</name>
</gene>
<feature type="chain" id="PRO_5007851398" evidence="1">
    <location>
        <begin position="20"/>
        <end position="187"/>
    </location>
</feature>
<comment type="caution">
    <text evidence="2">The sequence shown here is derived from an EMBL/GenBank/DDBJ whole genome shotgun (WGS) entry which is preliminary data.</text>
</comment>
<keyword evidence="1" id="KW-0732">Signal</keyword>
<keyword evidence="3" id="KW-1185">Reference proteome</keyword>
<evidence type="ECO:0000256" key="1">
    <source>
        <dbReference type="SAM" id="SignalP"/>
    </source>
</evidence>
<dbReference type="Proteomes" id="UP000076858">
    <property type="component" value="Unassembled WGS sequence"/>
</dbReference>
<reference evidence="2 3" key="1">
    <citation type="submission" date="2016-03" db="EMBL/GenBank/DDBJ databases">
        <title>EvidentialGene: Evidence-directed Construction of Genes on Genomes.</title>
        <authorList>
            <person name="Gilbert D.G."/>
            <person name="Choi J.-H."/>
            <person name="Mockaitis K."/>
            <person name="Colbourne J."/>
            <person name="Pfrender M."/>
        </authorList>
    </citation>
    <scope>NUCLEOTIDE SEQUENCE [LARGE SCALE GENOMIC DNA]</scope>
    <source>
        <strain evidence="2 3">Xinb3</strain>
        <tissue evidence="2">Complete organism</tissue>
    </source>
</reference>
<proteinExistence type="predicted"/>
<name>A0A164L3C6_9CRUS</name>
<organism evidence="2 3">
    <name type="scientific">Daphnia magna</name>
    <dbReference type="NCBI Taxonomy" id="35525"/>
    <lineage>
        <taxon>Eukaryota</taxon>
        <taxon>Metazoa</taxon>
        <taxon>Ecdysozoa</taxon>
        <taxon>Arthropoda</taxon>
        <taxon>Crustacea</taxon>
        <taxon>Branchiopoda</taxon>
        <taxon>Diplostraca</taxon>
        <taxon>Cladocera</taxon>
        <taxon>Anomopoda</taxon>
        <taxon>Daphniidae</taxon>
        <taxon>Daphnia</taxon>
    </lineage>
</organism>
<dbReference type="EMBL" id="LRGB01003212">
    <property type="protein sequence ID" value="KZS03758.1"/>
    <property type="molecule type" value="Genomic_DNA"/>
</dbReference>